<dbReference type="RefSeq" id="WP_112345425.1">
    <property type="nucleotide sequence ID" value="NZ_QMKK01000058.1"/>
</dbReference>
<comment type="caution">
    <text evidence="9">The sequence shown here is derived from an EMBL/GenBank/DDBJ whole genome shotgun (WGS) entry which is preliminary data.</text>
</comment>
<proteinExistence type="predicted"/>
<evidence type="ECO:0000313" key="9">
    <source>
        <dbReference type="EMBL" id="RAX37719.1"/>
    </source>
</evidence>
<dbReference type="GO" id="GO:0004673">
    <property type="term" value="F:protein histidine kinase activity"/>
    <property type="evidence" value="ECO:0007669"/>
    <property type="project" value="UniProtKB-EC"/>
</dbReference>
<evidence type="ECO:0000256" key="5">
    <source>
        <dbReference type="ARBA" id="ARBA00022741"/>
    </source>
</evidence>
<comment type="catalytic activity">
    <reaction evidence="1">
        <text>ATP + protein L-histidine = ADP + protein N-phospho-L-histidine.</text>
        <dbReference type="EC" id="2.7.13.3"/>
    </reaction>
</comment>
<evidence type="ECO:0000259" key="8">
    <source>
        <dbReference type="SMART" id="SM00911"/>
    </source>
</evidence>
<dbReference type="Pfam" id="PF07536">
    <property type="entry name" value="HWE_HK"/>
    <property type="match status" value="1"/>
</dbReference>
<dbReference type="OrthoDB" id="341208at2"/>
<organism evidence="9 10">
    <name type="scientific">Rhizobium tropici</name>
    <dbReference type="NCBI Taxonomy" id="398"/>
    <lineage>
        <taxon>Bacteria</taxon>
        <taxon>Pseudomonadati</taxon>
        <taxon>Pseudomonadota</taxon>
        <taxon>Alphaproteobacteria</taxon>
        <taxon>Hyphomicrobiales</taxon>
        <taxon>Rhizobiaceae</taxon>
        <taxon>Rhizobium/Agrobacterium group</taxon>
        <taxon>Rhizobium</taxon>
    </lineage>
</organism>
<feature type="domain" description="Signal transduction histidine kinase HWE region" evidence="8">
    <location>
        <begin position="153"/>
        <end position="235"/>
    </location>
</feature>
<reference evidence="9 10" key="1">
    <citation type="submission" date="2018-06" db="EMBL/GenBank/DDBJ databases">
        <title>Whole Genome Sequence of an efficient microsymbiont, Rhizobium tropici.</title>
        <authorList>
            <person name="Srinivasan R."/>
            <person name="Singh H.V."/>
            <person name="Srivastava R."/>
            <person name="Kumari B."/>
            <person name="Radhakrishna A."/>
        </authorList>
    </citation>
    <scope>NUCLEOTIDE SEQUENCE [LARGE SCALE GENOMIC DNA]</scope>
    <source>
        <strain evidence="9 10">IGFRI Rhizo-19</strain>
    </source>
</reference>
<dbReference type="EMBL" id="QMKK01000058">
    <property type="protein sequence ID" value="RAX37719.1"/>
    <property type="molecule type" value="Genomic_DNA"/>
</dbReference>
<dbReference type="EC" id="2.7.13.3" evidence="2"/>
<keyword evidence="4" id="KW-0808">Transferase</keyword>
<dbReference type="InterPro" id="IPR011102">
    <property type="entry name" value="Sig_transdc_His_kinase_HWE"/>
</dbReference>
<name>A0A329Y164_RHITR</name>
<dbReference type="PANTHER" id="PTHR41523:SF7">
    <property type="entry name" value="HISTIDINE KINASE"/>
    <property type="match status" value="1"/>
</dbReference>
<keyword evidence="5" id="KW-0547">Nucleotide-binding</keyword>
<evidence type="ECO:0000256" key="3">
    <source>
        <dbReference type="ARBA" id="ARBA00022553"/>
    </source>
</evidence>
<dbReference type="Proteomes" id="UP000251205">
    <property type="component" value="Unassembled WGS sequence"/>
</dbReference>
<protein>
    <recommendedName>
        <fullName evidence="2">histidine kinase</fullName>
        <ecNumber evidence="2">2.7.13.3</ecNumber>
    </recommendedName>
</protein>
<dbReference type="AlphaFoldDB" id="A0A329Y164"/>
<dbReference type="InterPro" id="IPR036890">
    <property type="entry name" value="HATPase_C_sf"/>
</dbReference>
<keyword evidence="3" id="KW-0597">Phosphoprotein</keyword>
<evidence type="ECO:0000256" key="6">
    <source>
        <dbReference type="ARBA" id="ARBA00022777"/>
    </source>
</evidence>
<dbReference type="SMART" id="SM00911">
    <property type="entry name" value="HWE_HK"/>
    <property type="match status" value="1"/>
</dbReference>
<dbReference type="PANTHER" id="PTHR41523">
    <property type="entry name" value="TWO-COMPONENT SYSTEM SENSOR PROTEIN"/>
    <property type="match status" value="1"/>
</dbReference>
<evidence type="ECO:0000256" key="1">
    <source>
        <dbReference type="ARBA" id="ARBA00000085"/>
    </source>
</evidence>
<evidence type="ECO:0000256" key="4">
    <source>
        <dbReference type="ARBA" id="ARBA00022679"/>
    </source>
</evidence>
<evidence type="ECO:0000313" key="10">
    <source>
        <dbReference type="Proteomes" id="UP000251205"/>
    </source>
</evidence>
<sequence length="346" mass="38571">MAANDSHLDWVLVMAPYRRDAEHLETLLAQNGVAARRAEGLEQLTVLLAQTPGVLVATQEALDPEVQKTIGRHLVEQPEWSEMPVLVLLDRMVPPTRVQAELSAAWPRSRQIYYQRPVTALELLSGVQSSLLARLRQRDVRDHIERERELRRELNHRVKNILSSISSIFQMTRRRAVSLDEFADDFAGRLAALANVHSAVFQANGDAAEFSHIVELTFSPYRAKGADRISFTGPEILLSAEAATTLALCFHELATNALKYGALLKPEGRISLKWSVSQDGNLDLEWLERGGPPVSEPKRSGYGTRYIRSALYNLFGTPPTILFHPQGLSCTQIGPLARVSPKDLDL</sequence>
<evidence type="ECO:0000256" key="7">
    <source>
        <dbReference type="ARBA" id="ARBA00022840"/>
    </source>
</evidence>
<keyword evidence="7" id="KW-0067">ATP-binding</keyword>
<dbReference type="Gene3D" id="3.30.565.10">
    <property type="entry name" value="Histidine kinase-like ATPase, C-terminal domain"/>
    <property type="match status" value="1"/>
</dbReference>
<keyword evidence="6 9" id="KW-0418">Kinase</keyword>
<dbReference type="GO" id="GO:0005524">
    <property type="term" value="F:ATP binding"/>
    <property type="evidence" value="ECO:0007669"/>
    <property type="project" value="UniProtKB-KW"/>
</dbReference>
<accession>A0A329Y164</accession>
<evidence type="ECO:0000256" key="2">
    <source>
        <dbReference type="ARBA" id="ARBA00012438"/>
    </source>
</evidence>
<gene>
    <name evidence="9" type="ORF">DQ393_30435</name>
</gene>